<name>A0A0E9XKC3_ANGAN</name>
<evidence type="ECO:0000313" key="1">
    <source>
        <dbReference type="EMBL" id="JAI03193.1"/>
    </source>
</evidence>
<accession>A0A0E9XKC3</accession>
<proteinExistence type="predicted"/>
<dbReference type="EMBL" id="GBXM01005385">
    <property type="protein sequence ID" value="JAI03193.1"/>
    <property type="molecule type" value="Transcribed_RNA"/>
</dbReference>
<reference evidence="1" key="1">
    <citation type="submission" date="2014-11" db="EMBL/GenBank/DDBJ databases">
        <authorList>
            <person name="Amaro Gonzalez C."/>
        </authorList>
    </citation>
    <scope>NUCLEOTIDE SEQUENCE</scope>
</reference>
<reference evidence="1" key="2">
    <citation type="journal article" date="2015" name="Fish Shellfish Immunol.">
        <title>Early steps in the European eel (Anguilla anguilla)-Vibrio vulnificus interaction in the gills: Role of the RtxA13 toxin.</title>
        <authorList>
            <person name="Callol A."/>
            <person name="Pajuelo D."/>
            <person name="Ebbesson L."/>
            <person name="Teles M."/>
            <person name="MacKenzie S."/>
            <person name="Amaro C."/>
        </authorList>
    </citation>
    <scope>NUCLEOTIDE SEQUENCE</scope>
</reference>
<protein>
    <submittedName>
        <fullName evidence="1">Uncharacterized protein</fullName>
    </submittedName>
</protein>
<dbReference type="AlphaFoldDB" id="A0A0E9XKC3"/>
<sequence length="34" mass="3675">MSSSTMARANSKLVPGPRLVMSLPSFCTRASEYV</sequence>
<organism evidence="1">
    <name type="scientific">Anguilla anguilla</name>
    <name type="common">European freshwater eel</name>
    <name type="synonym">Muraena anguilla</name>
    <dbReference type="NCBI Taxonomy" id="7936"/>
    <lineage>
        <taxon>Eukaryota</taxon>
        <taxon>Metazoa</taxon>
        <taxon>Chordata</taxon>
        <taxon>Craniata</taxon>
        <taxon>Vertebrata</taxon>
        <taxon>Euteleostomi</taxon>
        <taxon>Actinopterygii</taxon>
        <taxon>Neopterygii</taxon>
        <taxon>Teleostei</taxon>
        <taxon>Anguilliformes</taxon>
        <taxon>Anguillidae</taxon>
        <taxon>Anguilla</taxon>
    </lineage>
</organism>